<reference evidence="3" key="1">
    <citation type="submission" date="2022-03" db="EMBL/GenBank/DDBJ databases">
        <authorList>
            <person name="Martin C."/>
        </authorList>
    </citation>
    <scope>NUCLEOTIDE SEQUENCE</scope>
</reference>
<comment type="caution">
    <text evidence="3">The sequence shown here is derived from an EMBL/GenBank/DDBJ whole genome shotgun (WGS) entry which is preliminary data.</text>
</comment>
<dbReference type="GO" id="GO:0008146">
    <property type="term" value="F:sulfotransferase activity"/>
    <property type="evidence" value="ECO:0007669"/>
    <property type="project" value="InterPro"/>
</dbReference>
<dbReference type="Pfam" id="PF00685">
    <property type="entry name" value="Sulfotransfer_1"/>
    <property type="match status" value="1"/>
</dbReference>
<organism evidence="3 4">
    <name type="scientific">Owenia fusiformis</name>
    <name type="common">Polychaete worm</name>
    <dbReference type="NCBI Taxonomy" id="6347"/>
    <lineage>
        <taxon>Eukaryota</taxon>
        <taxon>Metazoa</taxon>
        <taxon>Spiralia</taxon>
        <taxon>Lophotrochozoa</taxon>
        <taxon>Annelida</taxon>
        <taxon>Polychaeta</taxon>
        <taxon>Sedentaria</taxon>
        <taxon>Canalipalpata</taxon>
        <taxon>Sabellida</taxon>
        <taxon>Oweniida</taxon>
        <taxon>Oweniidae</taxon>
        <taxon>Owenia</taxon>
    </lineage>
</organism>
<dbReference type="EMBL" id="CAIIXF020000002">
    <property type="protein sequence ID" value="CAH1776858.1"/>
    <property type="molecule type" value="Genomic_DNA"/>
</dbReference>
<comment type="similarity">
    <text evidence="1">Belongs to the sulfotransferase 1 family.</text>
</comment>
<evidence type="ECO:0000313" key="3">
    <source>
        <dbReference type="EMBL" id="CAH1776858.1"/>
    </source>
</evidence>
<dbReference type="Gene3D" id="3.40.50.300">
    <property type="entry name" value="P-loop containing nucleotide triphosphate hydrolases"/>
    <property type="match status" value="1"/>
</dbReference>
<dbReference type="SUPFAM" id="SSF52540">
    <property type="entry name" value="P-loop containing nucleoside triphosphate hydrolases"/>
    <property type="match status" value="1"/>
</dbReference>
<dbReference type="PANTHER" id="PTHR11783">
    <property type="entry name" value="SULFOTRANSFERASE SULT"/>
    <property type="match status" value="1"/>
</dbReference>
<evidence type="ECO:0000313" key="4">
    <source>
        <dbReference type="Proteomes" id="UP000749559"/>
    </source>
</evidence>
<dbReference type="InterPro" id="IPR000863">
    <property type="entry name" value="Sulfotransferase_dom"/>
</dbReference>
<gene>
    <name evidence="3" type="ORF">OFUS_LOCUS3989</name>
</gene>
<sequence>MSLEKPPGFEEHVNGLPILHGQKGGYSFGGITVMMTMPRDTLEAIPNMELYKDDVIVAGFPKTGGGWLQEITYLVLNDANTEAANATPSFQRIPFIETLSKENLLGLKNAQRPKILKTHLPMRMIPDHSKVGAKLIYSTRNPKDVAVSFYHFHRMNMTMHAGDFDEFLELFMSDDIAYGNYLKHVADYTKAAEQADSNVLIIKYEDNHKDPEGTIKKIAEFCNKTLTQTQIDEILDHTTFKNMSNNPSTNYEGAWFFDQTISKYLRKGIVGDWKESFTSEQTEKFDKWLRDVSESTGVTFG</sequence>
<dbReference type="AlphaFoldDB" id="A0A8J1TG75"/>
<evidence type="ECO:0000256" key="2">
    <source>
        <dbReference type="ARBA" id="ARBA00022679"/>
    </source>
</evidence>
<keyword evidence="4" id="KW-1185">Reference proteome</keyword>
<dbReference type="InterPro" id="IPR027417">
    <property type="entry name" value="P-loop_NTPase"/>
</dbReference>
<dbReference type="OrthoDB" id="205623at2759"/>
<proteinExistence type="inferred from homology"/>
<keyword evidence="2" id="KW-0808">Transferase</keyword>
<name>A0A8J1TG75_OWEFU</name>
<dbReference type="Proteomes" id="UP000749559">
    <property type="component" value="Unassembled WGS sequence"/>
</dbReference>
<protein>
    <submittedName>
        <fullName evidence="3">Uncharacterized protein</fullName>
    </submittedName>
</protein>
<evidence type="ECO:0000256" key="1">
    <source>
        <dbReference type="ARBA" id="ARBA00005771"/>
    </source>
</evidence>
<accession>A0A8J1TG75</accession>